<protein>
    <recommendedName>
        <fullName evidence="4">G-protein coupled receptors family 1 profile domain-containing protein</fullName>
    </recommendedName>
</protein>
<dbReference type="SUPFAM" id="SSF81321">
    <property type="entry name" value="Family A G protein-coupled receptor-like"/>
    <property type="match status" value="1"/>
</dbReference>
<proteinExistence type="predicted"/>
<dbReference type="EMBL" id="BLXT01004163">
    <property type="protein sequence ID" value="GFO10379.1"/>
    <property type="molecule type" value="Genomic_DNA"/>
</dbReference>
<evidence type="ECO:0000313" key="3">
    <source>
        <dbReference type="Proteomes" id="UP000735302"/>
    </source>
</evidence>
<accession>A0AAV4AW87</accession>
<evidence type="ECO:0000313" key="2">
    <source>
        <dbReference type="EMBL" id="GFO10379.1"/>
    </source>
</evidence>
<feature type="transmembrane region" description="Helical" evidence="1">
    <location>
        <begin position="48"/>
        <end position="78"/>
    </location>
</feature>
<reference evidence="2 3" key="1">
    <citation type="journal article" date="2021" name="Elife">
        <title>Chloroplast acquisition without the gene transfer in kleptoplastic sea slugs, Plakobranchus ocellatus.</title>
        <authorList>
            <person name="Maeda T."/>
            <person name="Takahashi S."/>
            <person name="Yoshida T."/>
            <person name="Shimamura S."/>
            <person name="Takaki Y."/>
            <person name="Nagai Y."/>
            <person name="Toyoda A."/>
            <person name="Suzuki Y."/>
            <person name="Arimoto A."/>
            <person name="Ishii H."/>
            <person name="Satoh N."/>
            <person name="Nishiyama T."/>
            <person name="Hasebe M."/>
            <person name="Maruyama T."/>
            <person name="Minagawa J."/>
            <person name="Obokata J."/>
            <person name="Shigenobu S."/>
        </authorList>
    </citation>
    <scope>NUCLEOTIDE SEQUENCE [LARGE SCALE GENOMIC DNA]</scope>
</reference>
<keyword evidence="3" id="KW-1185">Reference proteome</keyword>
<dbReference type="Gene3D" id="1.20.1070.10">
    <property type="entry name" value="Rhodopsin 7-helix transmembrane proteins"/>
    <property type="match status" value="1"/>
</dbReference>
<dbReference type="Proteomes" id="UP000735302">
    <property type="component" value="Unassembled WGS sequence"/>
</dbReference>
<dbReference type="AlphaFoldDB" id="A0AAV4AW87"/>
<evidence type="ECO:0008006" key="4">
    <source>
        <dbReference type="Google" id="ProtNLM"/>
    </source>
</evidence>
<gene>
    <name evidence="2" type="ORF">PoB_003688400</name>
</gene>
<name>A0AAV4AW87_9GAST</name>
<keyword evidence="1" id="KW-0472">Membrane</keyword>
<evidence type="ECO:0000256" key="1">
    <source>
        <dbReference type="SAM" id="Phobius"/>
    </source>
</evidence>
<comment type="caution">
    <text evidence="2">The sequence shown here is derived from an EMBL/GenBank/DDBJ whole genome shotgun (WGS) entry which is preliminary data.</text>
</comment>
<sequence length="102" mass="11284">MRLLVLAMCNDDDKEISVVNDKNPKQNQSHYSVVKGFEMNDCNPSDKVLYLFVMWGIVLPLVAAAGLVGNVLTMLVLWQGELSSTTILYLRGLVITDTGILI</sequence>
<keyword evidence="1" id="KW-0812">Transmembrane</keyword>
<keyword evidence="1" id="KW-1133">Transmembrane helix</keyword>
<organism evidence="2 3">
    <name type="scientific">Plakobranchus ocellatus</name>
    <dbReference type="NCBI Taxonomy" id="259542"/>
    <lineage>
        <taxon>Eukaryota</taxon>
        <taxon>Metazoa</taxon>
        <taxon>Spiralia</taxon>
        <taxon>Lophotrochozoa</taxon>
        <taxon>Mollusca</taxon>
        <taxon>Gastropoda</taxon>
        <taxon>Heterobranchia</taxon>
        <taxon>Euthyneura</taxon>
        <taxon>Panpulmonata</taxon>
        <taxon>Sacoglossa</taxon>
        <taxon>Placobranchoidea</taxon>
        <taxon>Plakobranchidae</taxon>
        <taxon>Plakobranchus</taxon>
    </lineage>
</organism>